<feature type="region of interest" description="Disordered" evidence="1">
    <location>
        <begin position="342"/>
        <end position="388"/>
    </location>
</feature>
<comment type="caution">
    <text evidence="3">The sequence shown here is derived from an EMBL/GenBank/DDBJ whole genome shotgun (WGS) entry which is preliminary data.</text>
</comment>
<dbReference type="Gene3D" id="3.30.160.60">
    <property type="entry name" value="Classic Zinc Finger"/>
    <property type="match status" value="2"/>
</dbReference>
<accession>A0A9Q0JIR1</accession>
<gene>
    <name evidence="3" type="ORF">Tsubulata_029259</name>
</gene>
<dbReference type="EMBL" id="JAKUCV010002060">
    <property type="protein sequence ID" value="KAJ4844066.1"/>
    <property type="molecule type" value="Genomic_DNA"/>
</dbReference>
<sequence length="405" mass="46330">MEFKYRAGDHRPPPHSSSFGYFSEEAKRAWDPRHHHNQEILKREMMKQQIRAEMVAEEVALRRLLEAEVRREMMVEVEMARRGGEWQFFQESMGRLQVPLPNYHHSDYRLLEDRMAFRCSCCRMMFDQQRQFPVMPEAVLATPPIEDKLIILAKPDPDTQEAKRKVATPPAQGDALFRYSGSKRKAREEWSCALCQVTAANEKVFYKHLNGRKHKAKTAGLKHHIVKKPSAAPLPKRIAKSANIITGAELQRKVEGASLQVISGRSDSMEKIKDRKVGSKKEDMTEAKENQGGNNLKQNETLIVQGEDKKQRKSEFWCETCNIIVYSEKVVEAHKNGKKHQARLRGLGRKGEAAKDSKIMSEEENKERAKDSVVMAEEANKKAEVSEVVAEETNMESSKAVEFVA</sequence>
<dbReference type="GO" id="GO:0008270">
    <property type="term" value="F:zinc ion binding"/>
    <property type="evidence" value="ECO:0007669"/>
    <property type="project" value="InterPro"/>
</dbReference>
<protein>
    <recommendedName>
        <fullName evidence="2">U1-type domain-containing protein</fullName>
    </recommendedName>
</protein>
<dbReference type="InterPro" id="IPR013087">
    <property type="entry name" value="Znf_C2H2_type"/>
</dbReference>
<feature type="compositionally biased region" description="Basic and acidic residues" evidence="1">
    <location>
        <begin position="270"/>
        <end position="289"/>
    </location>
</feature>
<dbReference type="SUPFAM" id="SSF57667">
    <property type="entry name" value="beta-beta-alpha zinc fingers"/>
    <property type="match status" value="2"/>
</dbReference>
<dbReference type="GO" id="GO:0003676">
    <property type="term" value="F:nucleic acid binding"/>
    <property type="evidence" value="ECO:0007669"/>
    <property type="project" value="InterPro"/>
</dbReference>
<dbReference type="PANTHER" id="PTHR47487">
    <property type="entry name" value="OS06G0651300 PROTEIN-RELATED"/>
    <property type="match status" value="1"/>
</dbReference>
<reference evidence="3" key="2">
    <citation type="journal article" date="2023" name="Plants (Basel)">
        <title>Annotation of the Turnera subulata (Passifloraceae) Draft Genome Reveals the S-Locus Evolved after the Divergence of Turneroideae from Passifloroideae in a Stepwise Manner.</title>
        <authorList>
            <person name="Henning P.M."/>
            <person name="Roalson E.H."/>
            <person name="Mir W."/>
            <person name="McCubbin A.G."/>
            <person name="Shore J.S."/>
        </authorList>
    </citation>
    <scope>NUCLEOTIDE SEQUENCE</scope>
    <source>
        <strain evidence="3">F60SS</strain>
    </source>
</reference>
<evidence type="ECO:0000313" key="4">
    <source>
        <dbReference type="Proteomes" id="UP001141552"/>
    </source>
</evidence>
<dbReference type="Pfam" id="PF12874">
    <property type="entry name" value="zf-met"/>
    <property type="match status" value="2"/>
</dbReference>
<evidence type="ECO:0000313" key="3">
    <source>
        <dbReference type="EMBL" id="KAJ4844066.1"/>
    </source>
</evidence>
<feature type="domain" description="U1-type" evidence="2">
    <location>
        <begin position="313"/>
        <end position="347"/>
    </location>
</feature>
<organism evidence="3 4">
    <name type="scientific">Turnera subulata</name>
    <dbReference type="NCBI Taxonomy" id="218843"/>
    <lineage>
        <taxon>Eukaryota</taxon>
        <taxon>Viridiplantae</taxon>
        <taxon>Streptophyta</taxon>
        <taxon>Embryophyta</taxon>
        <taxon>Tracheophyta</taxon>
        <taxon>Spermatophyta</taxon>
        <taxon>Magnoliopsida</taxon>
        <taxon>eudicotyledons</taxon>
        <taxon>Gunneridae</taxon>
        <taxon>Pentapetalae</taxon>
        <taxon>rosids</taxon>
        <taxon>fabids</taxon>
        <taxon>Malpighiales</taxon>
        <taxon>Passifloraceae</taxon>
        <taxon>Turnera</taxon>
    </lineage>
</organism>
<feature type="region of interest" description="Disordered" evidence="1">
    <location>
        <begin position="270"/>
        <end position="293"/>
    </location>
</feature>
<dbReference type="Proteomes" id="UP001141552">
    <property type="component" value="Unassembled WGS sequence"/>
</dbReference>
<name>A0A9Q0JIR1_9ROSI</name>
<proteinExistence type="predicted"/>
<dbReference type="InterPro" id="IPR003604">
    <property type="entry name" value="Matrin/U1-like-C_Znf_C2H2"/>
</dbReference>
<feature type="domain" description="U1-type" evidence="2">
    <location>
        <begin position="187"/>
        <end position="221"/>
    </location>
</feature>
<feature type="compositionally biased region" description="Basic and acidic residues" evidence="1">
    <location>
        <begin position="349"/>
        <end position="371"/>
    </location>
</feature>
<dbReference type="SMART" id="SM00451">
    <property type="entry name" value="ZnF_U1"/>
    <property type="match status" value="2"/>
</dbReference>
<dbReference type="PANTHER" id="PTHR47487:SF8">
    <property type="entry name" value="OS08G0270900 PROTEIN"/>
    <property type="match status" value="1"/>
</dbReference>
<dbReference type="AlphaFoldDB" id="A0A9Q0JIR1"/>
<dbReference type="InterPro" id="IPR036236">
    <property type="entry name" value="Znf_C2H2_sf"/>
</dbReference>
<evidence type="ECO:0000259" key="2">
    <source>
        <dbReference type="SMART" id="SM00451"/>
    </source>
</evidence>
<keyword evidence="4" id="KW-1185">Reference proteome</keyword>
<evidence type="ECO:0000256" key="1">
    <source>
        <dbReference type="SAM" id="MobiDB-lite"/>
    </source>
</evidence>
<reference evidence="3" key="1">
    <citation type="submission" date="2022-02" db="EMBL/GenBank/DDBJ databases">
        <authorList>
            <person name="Henning P.M."/>
            <person name="McCubbin A.G."/>
            <person name="Shore J.S."/>
        </authorList>
    </citation>
    <scope>NUCLEOTIDE SEQUENCE</scope>
    <source>
        <strain evidence="3">F60SS</strain>
        <tissue evidence="3">Leaves</tissue>
    </source>
</reference>
<dbReference type="OrthoDB" id="10009287at2759"/>